<name>A0A382GFB5_9ZZZZ</name>
<proteinExistence type="predicted"/>
<dbReference type="EMBL" id="UINC01055107">
    <property type="protein sequence ID" value="SVB73609.1"/>
    <property type="molecule type" value="Genomic_DNA"/>
</dbReference>
<evidence type="ECO:0000313" key="1">
    <source>
        <dbReference type="EMBL" id="SVB73609.1"/>
    </source>
</evidence>
<protein>
    <submittedName>
        <fullName evidence="1">Uncharacterized protein</fullName>
    </submittedName>
</protein>
<reference evidence="1" key="1">
    <citation type="submission" date="2018-05" db="EMBL/GenBank/DDBJ databases">
        <authorList>
            <person name="Lanie J.A."/>
            <person name="Ng W.-L."/>
            <person name="Kazmierczak K.M."/>
            <person name="Andrzejewski T.M."/>
            <person name="Davidsen T.M."/>
            <person name="Wayne K.J."/>
            <person name="Tettelin H."/>
            <person name="Glass J.I."/>
            <person name="Rusch D."/>
            <person name="Podicherti R."/>
            <person name="Tsui H.-C.T."/>
            <person name="Winkler M.E."/>
        </authorList>
    </citation>
    <scope>NUCLEOTIDE SEQUENCE</scope>
</reference>
<sequence>MRKMGLILGIALLLTTPVLSQEEAPSHEQIKLSLSGLT</sequence>
<organism evidence="1">
    <name type="scientific">marine metagenome</name>
    <dbReference type="NCBI Taxonomy" id="408172"/>
    <lineage>
        <taxon>unclassified sequences</taxon>
        <taxon>metagenomes</taxon>
        <taxon>ecological metagenomes</taxon>
    </lineage>
</organism>
<dbReference type="AlphaFoldDB" id="A0A382GFB5"/>
<gene>
    <name evidence="1" type="ORF">METZ01_LOCUS226463</name>
</gene>
<accession>A0A382GFB5</accession>